<dbReference type="AlphaFoldDB" id="A0A9D1UCN4"/>
<evidence type="ECO:0000313" key="2">
    <source>
        <dbReference type="Proteomes" id="UP000824265"/>
    </source>
</evidence>
<accession>A0A9D1UCN4</accession>
<proteinExistence type="predicted"/>
<evidence type="ECO:0000313" key="1">
    <source>
        <dbReference type="EMBL" id="HIW81570.1"/>
    </source>
</evidence>
<reference evidence="1" key="1">
    <citation type="journal article" date="2021" name="PeerJ">
        <title>Extensive microbial diversity within the chicken gut microbiome revealed by metagenomics and culture.</title>
        <authorList>
            <person name="Gilroy R."/>
            <person name="Ravi A."/>
            <person name="Getino M."/>
            <person name="Pursley I."/>
            <person name="Horton D.L."/>
            <person name="Alikhan N.F."/>
            <person name="Baker D."/>
            <person name="Gharbi K."/>
            <person name="Hall N."/>
            <person name="Watson M."/>
            <person name="Adriaenssens E.M."/>
            <person name="Foster-Nyarko E."/>
            <person name="Jarju S."/>
            <person name="Secka A."/>
            <person name="Antonio M."/>
            <person name="Oren A."/>
            <person name="Chaudhuri R.R."/>
            <person name="La Ragione R."/>
            <person name="Hildebrand F."/>
            <person name="Pallen M.J."/>
        </authorList>
    </citation>
    <scope>NUCLEOTIDE SEQUENCE</scope>
    <source>
        <strain evidence="1">CHK195-6426</strain>
    </source>
</reference>
<sequence length="373" mass="41631">MYYQDNFSKSFHQETAFMGLLDEIEERADWKVCPTDTLHVSSAEECADTARMMLPAELKENILQDTDRHTGLILEADGICYPLGSTAIRTLENRARISGNALQDLERDTLAEVLNHCLRVTRGNALLRIHEGKVRAVHGGDASDYAILPMPEIFETASMYLKENFNHVRFESSSFSHSLVTVSWEVRDDSLLDTYRDLLLQYGYAAGSEISAYIRVHSSDVAASGANIFCTIREGTRELVLGSALKLEHTNGAVIEDFARNMAQIFSRYQENVAGLEKLFQIAVEHPANAMAGLMKKAGIGKTLISQTVEQFKASHGGERCNGYELYCGICEVIFLAQCKGVSAKLLIDLEEMVSRCLTFRFQDFDVTSQINL</sequence>
<dbReference type="EMBL" id="DXGH01000046">
    <property type="protein sequence ID" value="HIW81570.1"/>
    <property type="molecule type" value="Genomic_DNA"/>
</dbReference>
<keyword evidence="1" id="KW-0540">Nuclease</keyword>
<comment type="caution">
    <text evidence="1">The sequence shown here is derived from an EMBL/GenBank/DDBJ whole genome shotgun (WGS) entry which is preliminary data.</text>
</comment>
<keyword evidence="1" id="KW-0378">Hydrolase</keyword>
<keyword evidence="1" id="KW-0255">Endonuclease</keyword>
<gene>
    <name evidence="1" type="ORF">H9742_08650</name>
</gene>
<dbReference type="GO" id="GO:0004519">
    <property type="term" value="F:endonuclease activity"/>
    <property type="evidence" value="ECO:0007669"/>
    <property type="project" value="UniProtKB-KW"/>
</dbReference>
<dbReference type="Proteomes" id="UP000824265">
    <property type="component" value="Unassembled WGS sequence"/>
</dbReference>
<organism evidence="1 2">
    <name type="scientific">Candidatus Acetatifactor stercoripullorum</name>
    <dbReference type="NCBI Taxonomy" id="2838414"/>
    <lineage>
        <taxon>Bacteria</taxon>
        <taxon>Bacillati</taxon>
        <taxon>Bacillota</taxon>
        <taxon>Clostridia</taxon>
        <taxon>Lachnospirales</taxon>
        <taxon>Lachnospiraceae</taxon>
        <taxon>Acetatifactor</taxon>
    </lineage>
</organism>
<reference evidence="1" key="2">
    <citation type="submission" date="2021-04" db="EMBL/GenBank/DDBJ databases">
        <authorList>
            <person name="Gilroy R."/>
        </authorList>
    </citation>
    <scope>NUCLEOTIDE SEQUENCE</scope>
    <source>
        <strain evidence="1">CHK195-6426</strain>
    </source>
</reference>
<protein>
    <submittedName>
        <fullName evidence="1">Endonuclease III</fullName>
    </submittedName>
</protein>
<name>A0A9D1UCN4_9FIRM</name>